<keyword evidence="8" id="KW-0472">Membrane</keyword>
<dbReference type="RefSeq" id="WP_152158545.1">
    <property type="nucleotide sequence ID" value="NZ_WEHX01000048.1"/>
</dbReference>
<evidence type="ECO:0000256" key="8">
    <source>
        <dbReference type="SAM" id="Phobius"/>
    </source>
</evidence>
<keyword evidence="5" id="KW-0862">Zinc</keyword>
<gene>
    <name evidence="10" type="ORF">GBM95_07565</name>
</gene>
<dbReference type="GO" id="GO:0046872">
    <property type="term" value="F:metal ion binding"/>
    <property type="evidence" value="ECO:0007669"/>
    <property type="project" value="UniProtKB-KW"/>
</dbReference>
<evidence type="ECO:0000256" key="1">
    <source>
        <dbReference type="ARBA" id="ARBA00001947"/>
    </source>
</evidence>
<feature type="transmembrane region" description="Helical" evidence="8">
    <location>
        <begin position="43"/>
        <end position="65"/>
    </location>
</feature>
<evidence type="ECO:0000259" key="9">
    <source>
        <dbReference type="Pfam" id="PF01551"/>
    </source>
</evidence>
<keyword evidence="8" id="KW-0812">Transmembrane</keyword>
<feature type="transmembrane region" description="Helical" evidence="8">
    <location>
        <begin position="6"/>
        <end position="22"/>
    </location>
</feature>
<evidence type="ECO:0000313" key="10">
    <source>
        <dbReference type="EMBL" id="KAB7658252.1"/>
    </source>
</evidence>
<reference evidence="10 11" key="1">
    <citation type="submission" date="2019-10" db="EMBL/GenBank/DDBJ databases">
        <title>Genome diversity of Sutterella seckii.</title>
        <authorList>
            <person name="Chaplin A.V."/>
            <person name="Sokolova S.R."/>
            <person name="Mosin K.A."/>
            <person name="Ivanova E.L."/>
            <person name="Kochetkova T.O."/>
            <person name="Goltsov A.Y."/>
            <person name="Trofimov D.Y."/>
            <person name="Efimov B.A."/>
        </authorList>
    </citation>
    <scope>NUCLEOTIDE SEQUENCE [LARGE SCALE GENOMIC DNA]</scope>
    <source>
        <strain evidence="10 11">ASD393</strain>
    </source>
</reference>
<dbReference type="InterPro" id="IPR016047">
    <property type="entry name" value="M23ase_b-sheet_dom"/>
</dbReference>
<keyword evidence="4" id="KW-0378">Hydrolase</keyword>
<organism evidence="10 11">
    <name type="scientific">Sutterella seckii</name>
    <dbReference type="NCBI Taxonomy" id="1944635"/>
    <lineage>
        <taxon>Bacteria</taxon>
        <taxon>Pseudomonadati</taxon>
        <taxon>Pseudomonadota</taxon>
        <taxon>Betaproteobacteria</taxon>
        <taxon>Burkholderiales</taxon>
        <taxon>Sutterellaceae</taxon>
        <taxon>Sutterella</taxon>
    </lineage>
</organism>
<evidence type="ECO:0000256" key="4">
    <source>
        <dbReference type="ARBA" id="ARBA00022801"/>
    </source>
</evidence>
<dbReference type="InterPro" id="IPR011055">
    <property type="entry name" value="Dup_hybrid_motif"/>
</dbReference>
<dbReference type="InterPro" id="IPR050570">
    <property type="entry name" value="Cell_wall_metabolism_enzyme"/>
</dbReference>
<comment type="caution">
    <text evidence="10">The sequence shown here is derived from an EMBL/GenBank/DDBJ whole genome shotgun (WGS) entry which is preliminary data.</text>
</comment>
<dbReference type="Proteomes" id="UP000430564">
    <property type="component" value="Unassembled WGS sequence"/>
</dbReference>
<dbReference type="CDD" id="cd12797">
    <property type="entry name" value="M23_peptidase"/>
    <property type="match status" value="1"/>
</dbReference>
<dbReference type="OrthoDB" id="9815245at2"/>
<feature type="compositionally biased region" description="Basic and acidic residues" evidence="7">
    <location>
        <begin position="471"/>
        <end position="492"/>
    </location>
</feature>
<dbReference type="PANTHER" id="PTHR21666:SF288">
    <property type="entry name" value="CELL DIVISION PROTEIN YTFB"/>
    <property type="match status" value="1"/>
</dbReference>
<evidence type="ECO:0000256" key="7">
    <source>
        <dbReference type="SAM" id="MobiDB-lite"/>
    </source>
</evidence>
<feature type="domain" description="M23ase beta-sheet core" evidence="9">
    <location>
        <begin position="328"/>
        <end position="425"/>
    </location>
</feature>
<feature type="region of interest" description="Disordered" evidence="7">
    <location>
        <begin position="471"/>
        <end position="533"/>
    </location>
</feature>
<evidence type="ECO:0000256" key="2">
    <source>
        <dbReference type="ARBA" id="ARBA00022670"/>
    </source>
</evidence>
<dbReference type="EMBL" id="WEHX01000048">
    <property type="protein sequence ID" value="KAB7658252.1"/>
    <property type="molecule type" value="Genomic_DNA"/>
</dbReference>
<dbReference type="SUPFAM" id="SSF51261">
    <property type="entry name" value="Duplicated hybrid motif"/>
    <property type="match status" value="1"/>
</dbReference>
<evidence type="ECO:0000256" key="3">
    <source>
        <dbReference type="ARBA" id="ARBA00022723"/>
    </source>
</evidence>
<proteinExistence type="predicted"/>
<comment type="cofactor">
    <cofactor evidence="1">
        <name>Zn(2+)</name>
        <dbReference type="ChEBI" id="CHEBI:29105"/>
    </cofactor>
</comment>
<keyword evidence="6" id="KW-0482">Metalloprotease</keyword>
<dbReference type="PANTHER" id="PTHR21666">
    <property type="entry name" value="PEPTIDASE-RELATED"/>
    <property type="match status" value="1"/>
</dbReference>
<keyword evidence="3" id="KW-0479">Metal-binding</keyword>
<evidence type="ECO:0000256" key="5">
    <source>
        <dbReference type="ARBA" id="ARBA00022833"/>
    </source>
</evidence>
<dbReference type="GO" id="GO:0004222">
    <property type="term" value="F:metalloendopeptidase activity"/>
    <property type="evidence" value="ECO:0007669"/>
    <property type="project" value="TreeGrafter"/>
</dbReference>
<feature type="compositionally biased region" description="Basic and acidic residues" evidence="7">
    <location>
        <begin position="517"/>
        <end position="533"/>
    </location>
</feature>
<keyword evidence="8" id="KW-1133">Transmembrane helix</keyword>
<evidence type="ECO:0000313" key="11">
    <source>
        <dbReference type="Proteomes" id="UP000430564"/>
    </source>
</evidence>
<dbReference type="Gene3D" id="2.70.70.10">
    <property type="entry name" value="Glucose Permease (Domain IIA)"/>
    <property type="match status" value="1"/>
</dbReference>
<protein>
    <submittedName>
        <fullName evidence="10">M23 family metallopeptidase</fullName>
    </submittedName>
</protein>
<accession>A0A6I1EJD1</accession>
<dbReference type="GO" id="GO:0006508">
    <property type="term" value="P:proteolysis"/>
    <property type="evidence" value="ECO:0007669"/>
    <property type="project" value="UniProtKB-KW"/>
</dbReference>
<name>A0A6I1EJD1_9BURK</name>
<dbReference type="AlphaFoldDB" id="A0A6I1EJD1"/>
<keyword evidence="2" id="KW-0645">Protease</keyword>
<dbReference type="Gene3D" id="3.10.450.350">
    <property type="match status" value="2"/>
</dbReference>
<dbReference type="Pfam" id="PF01551">
    <property type="entry name" value="Peptidase_M23"/>
    <property type="match status" value="1"/>
</dbReference>
<evidence type="ECO:0000256" key="6">
    <source>
        <dbReference type="ARBA" id="ARBA00023049"/>
    </source>
</evidence>
<sequence length="533" mass="56976">MPAPSLVANVLCAFGRAALLSSRTRLIRLGLRPDEAKPRALALGLLIVGTGLAAGLLSALGPALAPSPVRAETISIDVKTPDLTPEIAELARLGAYTPRHYDVEPGDTLISLFAHLGIQDPQALSFFDAAPHLEPFLALQPGQHITAGVADSGELEFLRLYLDGPRQADSRTIEVSRIGRELISDVLPFTFSTMDALVSGEAKNGLNATAKALNIPESIADQLLAVWDGADDPVAALKPGATLRLVFEKKYADGRFVKDGQLLAAQIVDEAGVHEAFWFSDGTHPGSFYTLDGRSASQTFLRVPLDIKDVSSEFAPLRRHPVTGVLRPHNGTDLRAPQGSRVLAAADGRVTKVAYEAKGYGNYVQIDHGLGRTTLYAHMRRVQKGVRPGVLVKKGQLIGLVGRTGLATGPHLHYELMIDGVQINPATADLPDTENLSAYQLAQLRARALPIQKMFEDAAREEGLPSPEKLLAEAREKEEAAAEAAARENKDDLTDEEAPAENQGEAPAAGGRVRPVALEEGKARAEHLGRSGK</sequence>